<dbReference type="Proteomes" id="UP000730481">
    <property type="component" value="Unassembled WGS sequence"/>
</dbReference>
<evidence type="ECO:0000313" key="4">
    <source>
        <dbReference type="Proteomes" id="UP000730481"/>
    </source>
</evidence>
<evidence type="ECO:0000256" key="2">
    <source>
        <dbReference type="SAM" id="MobiDB-lite"/>
    </source>
</evidence>
<evidence type="ECO:0000313" key="3">
    <source>
        <dbReference type="EMBL" id="KAF4339986.1"/>
    </source>
</evidence>
<dbReference type="AlphaFoldDB" id="A0A9P5DWN1"/>
<gene>
    <name evidence="3" type="ORF">FBEOM_6070</name>
</gene>
<dbReference type="EMBL" id="PVQB02000253">
    <property type="protein sequence ID" value="KAF4339986.1"/>
    <property type="molecule type" value="Genomic_DNA"/>
</dbReference>
<protein>
    <submittedName>
        <fullName evidence="3">Uncharacterized protein</fullName>
    </submittedName>
</protein>
<accession>A0A9P5DWN1</accession>
<evidence type="ECO:0000256" key="1">
    <source>
        <dbReference type="SAM" id="Coils"/>
    </source>
</evidence>
<keyword evidence="4" id="KW-1185">Reference proteome</keyword>
<feature type="region of interest" description="Disordered" evidence="2">
    <location>
        <begin position="23"/>
        <end position="83"/>
    </location>
</feature>
<feature type="coiled-coil region" evidence="1">
    <location>
        <begin position="208"/>
        <end position="235"/>
    </location>
</feature>
<proteinExistence type="predicted"/>
<sequence length="586" mass="66570">MTGSELNSSLLMPSTKFIEKEQRKLTSEVMGNRVSRIKRCLGRPLSQKERKTECERPSRSRDQGPQRMSPGLMPSSQDHEYPIEPSSKTAEHIERDTGTQQGTANPGFLGLDHCHTCPKDLCDTGGRTANSSTNEEVVAFDDLADSSIDSLTHLASNIHEECSLLHCHAKDLRVLLSALSTDGQIAKEKSDSLSERVKIMSHEIRSNITAVERQRDMLSSEFQELVEENHVLREQLSDTRSHIFSLQPYRKDCTPEEIGQEYDALVEQVQDWVQKLMSQWMDGGDDVDAFLNHAKKCKADVSSFKSVLDQYPDLIHGFNFPETDEDIITSVIMRYLHDKIFQSVLYGFAPRSVQTITSIENLMHVSVKPKRDLFTVRTWVAEAYDALLSSTQLRSFRQKRAVGMSEELTDILNIFIGEEQYPNLFQDLFDLVIYPAMRLYEKLQVSTNHYYLDIDHFIVKVYEELNTTPSFVASLTNLDCKNILQNRKGFNVEKLDPPPSKQELCCRLHNVCSVVPALYVRQIGQKDTIKDPIVVRKQQILVAWGSGEKQRVYQDNGDRSLISQLYALNSSEGYGPSSDEGTKPCD</sequence>
<organism evidence="3 4">
    <name type="scientific">Fusarium beomiforme</name>
    <dbReference type="NCBI Taxonomy" id="44412"/>
    <lineage>
        <taxon>Eukaryota</taxon>
        <taxon>Fungi</taxon>
        <taxon>Dikarya</taxon>
        <taxon>Ascomycota</taxon>
        <taxon>Pezizomycotina</taxon>
        <taxon>Sordariomycetes</taxon>
        <taxon>Hypocreomycetidae</taxon>
        <taxon>Hypocreales</taxon>
        <taxon>Nectriaceae</taxon>
        <taxon>Fusarium</taxon>
        <taxon>Fusarium burgessii species complex</taxon>
    </lineage>
</organism>
<feature type="compositionally biased region" description="Basic and acidic residues" evidence="2">
    <location>
        <begin position="46"/>
        <end position="64"/>
    </location>
</feature>
<comment type="caution">
    <text evidence="3">The sequence shown here is derived from an EMBL/GenBank/DDBJ whole genome shotgun (WGS) entry which is preliminary data.</text>
</comment>
<reference evidence="3" key="2">
    <citation type="submission" date="2020-02" db="EMBL/GenBank/DDBJ databases">
        <title>Identification and distribution of gene clusters putatively required for synthesis of sphingolipid metabolism inhibitors in phylogenetically diverse species of the filamentous fungus Fusarium.</title>
        <authorList>
            <person name="Kim H.-S."/>
            <person name="Busman M."/>
            <person name="Brown D.W."/>
            <person name="Divon H."/>
            <person name="Uhlig S."/>
            <person name="Proctor R.H."/>
        </authorList>
    </citation>
    <scope>NUCLEOTIDE SEQUENCE</scope>
    <source>
        <strain evidence="3">NRRL 25174</strain>
    </source>
</reference>
<dbReference type="OrthoDB" id="4755094at2759"/>
<reference evidence="3" key="1">
    <citation type="journal article" date="2017" name="Mycologia">
        <title>Fusarium algeriense, sp. nov., a novel toxigenic crown rot pathogen of durum wheat from Algeria is nested in the Fusarium burgessii species complex.</title>
        <authorList>
            <person name="Laraba I."/>
            <person name="Keddad A."/>
            <person name="Boureghda H."/>
            <person name="Abdallah N."/>
            <person name="Vaughan M.M."/>
            <person name="Proctor R.H."/>
            <person name="Busman M."/>
            <person name="O'Donnell K."/>
        </authorList>
    </citation>
    <scope>NUCLEOTIDE SEQUENCE</scope>
    <source>
        <strain evidence="3">NRRL 25174</strain>
    </source>
</reference>
<name>A0A9P5DWN1_9HYPO</name>
<keyword evidence="1" id="KW-0175">Coiled coil</keyword>